<feature type="compositionally biased region" description="Polar residues" evidence="1">
    <location>
        <begin position="86"/>
        <end position="106"/>
    </location>
</feature>
<evidence type="ECO:0000256" key="1">
    <source>
        <dbReference type="SAM" id="MobiDB-lite"/>
    </source>
</evidence>
<dbReference type="AlphaFoldDB" id="A0A395GZ48"/>
<evidence type="ECO:0000259" key="2">
    <source>
        <dbReference type="Pfam" id="PF26147"/>
    </source>
</evidence>
<feature type="region of interest" description="Disordered" evidence="1">
    <location>
        <begin position="1"/>
        <end position="439"/>
    </location>
</feature>
<accession>A0A395GZ48</accession>
<dbReference type="OrthoDB" id="5598028at2759"/>
<keyword evidence="4" id="KW-1185">Reference proteome</keyword>
<dbReference type="EMBL" id="KZ824438">
    <property type="protein sequence ID" value="RAL00892.1"/>
    <property type="molecule type" value="Genomic_DNA"/>
</dbReference>
<feature type="compositionally biased region" description="Polar residues" evidence="1">
    <location>
        <begin position="312"/>
        <end position="324"/>
    </location>
</feature>
<dbReference type="Pfam" id="PF26147">
    <property type="entry name" value="AB_HYDROLASE_YMC0-YMC35"/>
    <property type="match status" value="2"/>
</dbReference>
<evidence type="ECO:0000313" key="3">
    <source>
        <dbReference type="EMBL" id="RAL00892.1"/>
    </source>
</evidence>
<organism evidence="3 4">
    <name type="scientific">Aspergillus ibericus CBS 121593</name>
    <dbReference type="NCBI Taxonomy" id="1448316"/>
    <lineage>
        <taxon>Eukaryota</taxon>
        <taxon>Fungi</taxon>
        <taxon>Dikarya</taxon>
        <taxon>Ascomycota</taxon>
        <taxon>Pezizomycotina</taxon>
        <taxon>Eurotiomycetes</taxon>
        <taxon>Eurotiomycetidae</taxon>
        <taxon>Eurotiales</taxon>
        <taxon>Aspergillaceae</taxon>
        <taxon>Aspergillus</taxon>
        <taxon>Aspergillus subgen. Circumdati</taxon>
    </lineage>
</organism>
<feature type="domain" description="YMC020W-like alpha/beta hydrolase" evidence="2">
    <location>
        <begin position="452"/>
        <end position="760"/>
    </location>
</feature>
<dbReference type="RefSeq" id="XP_025575219.1">
    <property type="nucleotide sequence ID" value="XM_025724898.1"/>
</dbReference>
<feature type="compositionally biased region" description="Low complexity" evidence="1">
    <location>
        <begin position="13"/>
        <end position="36"/>
    </location>
</feature>
<gene>
    <name evidence="3" type="ORF">BO80DRAFT_89720</name>
</gene>
<evidence type="ECO:0000313" key="4">
    <source>
        <dbReference type="Proteomes" id="UP000249402"/>
    </source>
</evidence>
<feature type="compositionally biased region" description="Basic and acidic residues" evidence="1">
    <location>
        <begin position="380"/>
        <end position="400"/>
    </location>
</feature>
<sequence length="868" mass="94614">MPPMGSRKRVKPSPQGADSKSSSASSNGATSLSSGGDRAESRNRGSTASWYPAVWPAVSRASKAAPVTEVARESISAAQNLAPKLTSRSTSQLDSPKQPRNPTLQLTRKVGASTRSLPADAATTRINIASDGSTFTPEEDARSCPAGITTQSTEEEAPNEQEPVATDDAVKGPLNLAPETTTTENPKGADPAPASNAQSGGWFSWFYPPSAAETPAPKEPVTEASEEPSTDSQPLKDEEQTTSEDRSQAEPERSEPYSSKLDKPLETSEVPKSSPNSHKRSWLQMWYGSSTKGPEEPVSEPVSEPSSEVDKTTTQSEQAVSAPNQDHEMQGATDSSAILPAKDVKPSGWSFWFRDSSKERNQENAQEAQVAETSAAPDSIVKRPPGEAESELEARAEIAKKGSVKLKNPKNSSAPPDKSTLRPEAGLNDLVPGPSEAAASKQLRKVLPNQVLPRFQDTFALQEKPSLLQTIGRYFQYSKDSNNKHVQMVKDTPPVKRALAIGIHGYFPAPLIRSVLGQPTGTSIRFSNMAAEAIQTWVDDHGYKCAVEKIALEGEGRIAERVDLLWKLLLNWMEEIRKADFILVACHSQGVPVAIMLVAKLISFGCLNAARVGVCAMAGVNLGPFADYRSRWISGSAGELFEFALPYSQVSKDYESALRTCLDFGIRISYIGSIDDQLVSLESSLFAPVTHPYIYRAAFVDGRVHAPSFLSHLVGFVLKLRNLGIPDHGLIRELSSPLAGSLYSGEGHSRLYDDPAVYRYVQLQYPLPHFPSPSPQPPLITTPSLAIDFALETSTIHNASLHIKRTQPAPANPYILPFAMRGILEEEYVRRELFDETMELLRQFDDWKPTSKVLKDVKFRLEGIRSKL</sequence>
<dbReference type="GeneID" id="37229763"/>
<feature type="domain" description="YMC020W-like alpha/beta hydrolase" evidence="2">
    <location>
        <begin position="784"/>
        <end position="827"/>
    </location>
</feature>
<feature type="compositionally biased region" description="Polar residues" evidence="1">
    <location>
        <begin position="124"/>
        <end position="136"/>
    </location>
</feature>
<feature type="compositionally biased region" description="Basic and acidic residues" evidence="1">
    <location>
        <begin position="234"/>
        <end position="266"/>
    </location>
</feature>
<dbReference type="PANTHER" id="PTHR47349:SF1">
    <property type="entry name" value="AER328WP"/>
    <property type="match status" value="1"/>
</dbReference>
<dbReference type="PANTHER" id="PTHR47349">
    <property type="entry name" value="CHROMOSOME 8, WHOLE GENOME SHOTGUN SEQUENCE"/>
    <property type="match status" value="1"/>
</dbReference>
<dbReference type="InterPro" id="IPR058934">
    <property type="entry name" value="YMC020W-like"/>
</dbReference>
<proteinExistence type="predicted"/>
<protein>
    <recommendedName>
        <fullName evidence="2">YMC020W-like alpha/beta hydrolase domain-containing protein</fullName>
    </recommendedName>
</protein>
<feature type="compositionally biased region" description="Basic residues" evidence="1">
    <location>
        <begin position="1"/>
        <end position="11"/>
    </location>
</feature>
<name>A0A395GZ48_9EURO</name>
<reference evidence="3 4" key="1">
    <citation type="submission" date="2018-02" db="EMBL/GenBank/DDBJ databases">
        <title>The genomes of Aspergillus section Nigri reveals drivers in fungal speciation.</title>
        <authorList>
            <consortium name="DOE Joint Genome Institute"/>
            <person name="Vesth T.C."/>
            <person name="Nybo J."/>
            <person name="Theobald S."/>
            <person name="Brandl J."/>
            <person name="Frisvad J.C."/>
            <person name="Nielsen K.F."/>
            <person name="Lyhne E.K."/>
            <person name="Kogle M.E."/>
            <person name="Kuo A."/>
            <person name="Riley R."/>
            <person name="Clum A."/>
            <person name="Nolan M."/>
            <person name="Lipzen A."/>
            <person name="Salamov A."/>
            <person name="Henrissat B."/>
            <person name="Wiebenga A."/>
            <person name="De vries R.P."/>
            <person name="Grigoriev I.V."/>
            <person name="Mortensen U.H."/>
            <person name="Andersen M.R."/>
            <person name="Baker S.E."/>
        </authorList>
    </citation>
    <scope>NUCLEOTIDE SEQUENCE [LARGE SCALE GENOMIC DNA]</scope>
    <source>
        <strain evidence="3 4">CBS 121593</strain>
    </source>
</reference>
<dbReference type="InterPro" id="IPR058933">
    <property type="entry name" value="YMC020W-like_ab_hydrolase"/>
</dbReference>
<dbReference type="Proteomes" id="UP000249402">
    <property type="component" value="Unassembled WGS sequence"/>
</dbReference>
<dbReference type="VEuPathDB" id="FungiDB:BO80DRAFT_89720"/>